<sequence>MTTADSFIRVRLDKELKSEASEILSAMGLSISDLVRMTLTKLVAERDIPFSTYVPNEETIAAMNELEEGKGRKFSNFQELLSAVEKEC</sequence>
<dbReference type="Proteomes" id="UP000472580">
    <property type="component" value="Unassembled WGS sequence"/>
</dbReference>
<dbReference type="InterPro" id="IPR007337">
    <property type="entry name" value="RelB/DinJ"/>
</dbReference>
<dbReference type="PANTHER" id="PTHR38781">
    <property type="entry name" value="ANTITOXIN DINJ-RELATED"/>
    <property type="match status" value="1"/>
</dbReference>
<proteinExistence type="inferred from homology"/>
<dbReference type="EMBL" id="WSRP01000020">
    <property type="protein sequence ID" value="MVX57028.1"/>
    <property type="molecule type" value="Genomic_DNA"/>
</dbReference>
<keyword evidence="2" id="KW-1277">Toxin-antitoxin system</keyword>
<dbReference type="Gene3D" id="1.10.1220.10">
    <property type="entry name" value="Met repressor-like"/>
    <property type="match status" value="1"/>
</dbReference>
<dbReference type="PIRSF" id="PIRSF003108">
    <property type="entry name" value="DinJ"/>
    <property type="match status" value="1"/>
</dbReference>
<evidence type="ECO:0000313" key="4">
    <source>
        <dbReference type="Proteomes" id="UP000472580"/>
    </source>
</evidence>
<organism evidence="3 4">
    <name type="scientific">Parasutterella muris</name>
    <dbReference type="NCBI Taxonomy" id="2565572"/>
    <lineage>
        <taxon>Bacteria</taxon>
        <taxon>Pseudomonadati</taxon>
        <taxon>Pseudomonadota</taxon>
        <taxon>Betaproteobacteria</taxon>
        <taxon>Burkholderiales</taxon>
        <taxon>Sutterellaceae</taxon>
        <taxon>Parasutterella</taxon>
    </lineage>
</organism>
<gene>
    <name evidence="3" type="ORF">E5987_07370</name>
</gene>
<dbReference type="GO" id="GO:0000987">
    <property type="term" value="F:cis-regulatory region sequence-specific DNA binding"/>
    <property type="evidence" value="ECO:0007669"/>
    <property type="project" value="InterPro"/>
</dbReference>
<dbReference type="GO" id="GO:0044010">
    <property type="term" value="P:single-species biofilm formation"/>
    <property type="evidence" value="ECO:0007669"/>
    <property type="project" value="InterPro"/>
</dbReference>
<comment type="caution">
    <text evidence="3">The sequence shown here is derived from an EMBL/GenBank/DDBJ whole genome shotgun (WGS) entry which is preliminary data.</text>
</comment>
<evidence type="ECO:0000313" key="3">
    <source>
        <dbReference type="EMBL" id="MVX57028.1"/>
    </source>
</evidence>
<dbReference type="Pfam" id="PF04221">
    <property type="entry name" value="RelB"/>
    <property type="match status" value="1"/>
</dbReference>
<evidence type="ECO:0000256" key="2">
    <source>
        <dbReference type="ARBA" id="ARBA00022649"/>
    </source>
</evidence>
<keyword evidence="4" id="KW-1185">Reference proteome</keyword>
<reference evidence="3 4" key="1">
    <citation type="submission" date="2019-12" db="EMBL/GenBank/DDBJ databases">
        <title>Microbes associate with the intestines of laboratory mice.</title>
        <authorList>
            <person name="Navarre W."/>
            <person name="Wong E."/>
        </authorList>
    </citation>
    <scope>NUCLEOTIDE SEQUENCE [LARGE SCALE GENOMIC DNA]</scope>
    <source>
        <strain evidence="3 4">NM82_D38</strain>
    </source>
</reference>
<dbReference type="PANTHER" id="PTHR38781:SF1">
    <property type="entry name" value="ANTITOXIN DINJ-RELATED"/>
    <property type="match status" value="1"/>
</dbReference>
<dbReference type="AlphaFoldDB" id="A0A6L6YK10"/>
<accession>A0A6L6YK10</accession>
<dbReference type="InterPro" id="IPR026262">
    <property type="entry name" value="DinJ"/>
</dbReference>
<dbReference type="InterPro" id="IPR013321">
    <property type="entry name" value="Arc_rbn_hlx_hlx"/>
</dbReference>
<dbReference type="NCBIfam" id="TIGR02384">
    <property type="entry name" value="RelB_DinJ"/>
    <property type="match status" value="1"/>
</dbReference>
<dbReference type="RefSeq" id="WP_160335460.1">
    <property type="nucleotide sequence ID" value="NZ_WSRP01000020.1"/>
</dbReference>
<name>A0A6L6YK10_9BURK</name>
<dbReference type="GO" id="GO:0006355">
    <property type="term" value="P:regulation of DNA-templated transcription"/>
    <property type="evidence" value="ECO:0007669"/>
    <property type="project" value="InterPro"/>
</dbReference>
<evidence type="ECO:0000256" key="1">
    <source>
        <dbReference type="ARBA" id="ARBA00010562"/>
    </source>
</evidence>
<comment type="similarity">
    <text evidence="1">Belongs to the RelB/DinJ antitoxin family.</text>
</comment>
<dbReference type="GO" id="GO:0006351">
    <property type="term" value="P:DNA-templated transcription"/>
    <property type="evidence" value="ECO:0007669"/>
    <property type="project" value="TreeGrafter"/>
</dbReference>
<protein>
    <submittedName>
        <fullName evidence="3">Type II toxin-antitoxin system RelB/DinJ family antitoxin</fullName>
    </submittedName>
</protein>
<dbReference type="OrthoDB" id="1666683at2"/>
<dbReference type="GO" id="GO:0015643">
    <property type="term" value="F:toxic substance binding"/>
    <property type="evidence" value="ECO:0007669"/>
    <property type="project" value="InterPro"/>
</dbReference>